<dbReference type="InterPro" id="IPR027417">
    <property type="entry name" value="P-loop_NTPase"/>
</dbReference>
<dbReference type="Gene3D" id="3.40.50.300">
    <property type="entry name" value="P-loop containing nucleotide triphosphate hydrolases"/>
    <property type="match status" value="1"/>
</dbReference>
<gene>
    <name evidence="1" type="ORF">NSO95_01235</name>
</gene>
<name>A0ABT1XLL8_9SPHN</name>
<dbReference type="EMBL" id="JANKHH010000001">
    <property type="protein sequence ID" value="MCR2832556.1"/>
    <property type="molecule type" value="Genomic_DNA"/>
</dbReference>
<dbReference type="Proteomes" id="UP001206067">
    <property type="component" value="Unassembled WGS sequence"/>
</dbReference>
<protein>
    <recommendedName>
        <fullName evidence="3">Sulfotransferase family protein</fullName>
    </recommendedName>
</protein>
<proteinExistence type="predicted"/>
<evidence type="ECO:0000313" key="2">
    <source>
        <dbReference type="Proteomes" id="UP001206067"/>
    </source>
</evidence>
<keyword evidence="2" id="KW-1185">Reference proteome</keyword>
<dbReference type="RefSeq" id="WP_257594320.1">
    <property type="nucleotide sequence ID" value="NZ_JANKHH010000001.1"/>
</dbReference>
<evidence type="ECO:0008006" key="3">
    <source>
        <dbReference type="Google" id="ProtNLM"/>
    </source>
</evidence>
<organism evidence="1 2">
    <name type="scientific">Parerythrobacter lacustris</name>
    <dbReference type="NCBI Taxonomy" id="2969984"/>
    <lineage>
        <taxon>Bacteria</taxon>
        <taxon>Pseudomonadati</taxon>
        <taxon>Pseudomonadota</taxon>
        <taxon>Alphaproteobacteria</taxon>
        <taxon>Sphingomonadales</taxon>
        <taxon>Erythrobacteraceae</taxon>
        <taxon>Parerythrobacter</taxon>
    </lineage>
</organism>
<evidence type="ECO:0000313" key="1">
    <source>
        <dbReference type="EMBL" id="MCR2832556.1"/>
    </source>
</evidence>
<accession>A0ABT1XLL8</accession>
<sequence>MILLREPGLLFLKPHKVAGTSFEIALSAFAGPDDIISPLGLRGREDEATRKALGFAGPRNYRWPFHRLPYLPQGEWRIARRQRQWPGRFRSHLSAQLARERLGEALWQRVTKVSIVRNPYETAVSTYYWQRREGESFADFWRRNAGRIGRNNHSYLIGGDDVIDLYLRYEAMGEGIAELERRWPQLAGLGGTFASLTAKAGFRPRDRSVASHFADAPEVAALVERECRFELDRFGYSLDCATGRP</sequence>
<comment type="caution">
    <text evidence="1">The sequence shown here is derived from an EMBL/GenBank/DDBJ whole genome shotgun (WGS) entry which is preliminary data.</text>
</comment>
<dbReference type="SUPFAM" id="SSF52540">
    <property type="entry name" value="P-loop containing nucleoside triphosphate hydrolases"/>
    <property type="match status" value="1"/>
</dbReference>
<reference evidence="1 2" key="1">
    <citation type="submission" date="2022-08" db="EMBL/GenBank/DDBJ databases">
        <title>Polyphasic taxonomy analysis of Qipengyuania sp.RS5-5.</title>
        <authorList>
            <person name="Xamxidin M."/>
            <person name="Wu M."/>
        </authorList>
    </citation>
    <scope>NUCLEOTIDE SEQUENCE [LARGE SCALE GENOMIC DNA]</scope>
    <source>
        <strain evidence="1 2">RS5-5</strain>
    </source>
</reference>